<proteinExistence type="inferred from homology"/>
<protein>
    <recommendedName>
        <fullName evidence="5">Damage-inducible protein DinB</fullName>
    </recommendedName>
</protein>
<dbReference type="Gene3D" id="1.20.120.450">
    <property type="entry name" value="dinb family like domain"/>
    <property type="match status" value="1"/>
</dbReference>
<organism evidence="3 4">
    <name type="scientific">Halobacillus shinanisalinarum</name>
    <dbReference type="NCBI Taxonomy" id="2932258"/>
    <lineage>
        <taxon>Bacteria</taxon>
        <taxon>Bacillati</taxon>
        <taxon>Bacillota</taxon>
        <taxon>Bacilli</taxon>
        <taxon>Bacillales</taxon>
        <taxon>Bacillaceae</taxon>
        <taxon>Halobacillus</taxon>
    </lineage>
</organism>
<evidence type="ECO:0000313" key="4">
    <source>
        <dbReference type="Proteomes" id="UP000831880"/>
    </source>
</evidence>
<reference evidence="3 4" key="1">
    <citation type="submission" date="2022-04" db="EMBL/GenBank/DDBJ databases">
        <title>Halobacillus sp. isolated from saltern.</title>
        <authorList>
            <person name="Won M."/>
            <person name="Lee C.-M."/>
            <person name="Woen H.-Y."/>
            <person name="Kwon S.-W."/>
        </authorList>
    </citation>
    <scope>NUCLEOTIDE SEQUENCE [LARGE SCALE GENOMIC DNA]</scope>
    <source>
        <strain evidence="3 4">SSTM10-2</strain>
    </source>
</reference>
<dbReference type="RefSeq" id="WP_244751254.1">
    <property type="nucleotide sequence ID" value="NZ_CP095074.1"/>
</dbReference>
<dbReference type="SUPFAM" id="SSF109854">
    <property type="entry name" value="DinB/YfiT-like putative metalloenzymes"/>
    <property type="match status" value="1"/>
</dbReference>
<gene>
    <name evidence="3" type="ORF">MUO14_13880</name>
</gene>
<dbReference type="PANTHER" id="PTHR37302:SF1">
    <property type="entry name" value="PROTEIN DINB"/>
    <property type="match status" value="1"/>
</dbReference>
<accession>A0ABY4GU07</accession>
<dbReference type="InterPro" id="IPR007837">
    <property type="entry name" value="DinB"/>
</dbReference>
<dbReference type="Pfam" id="PF05163">
    <property type="entry name" value="DinB"/>
    <property type="match status" value="1"/>
</dbReference>
<name>A0ABY4GU07_9BACI</name>
<dbReference type="InterPro" id="IPR034660">
    <property type="entry name" value="DinB/YfiT-like"/>
</dbReference>
<evidence type="ECO:0000256" key="2">
    <source>
        <dbReference type="ARBA" id="ARBA00022723"/>
    </source>
</evidence>
<dbReference type="Proteomes" id="UP000831880">
    <property type="component" value="Chromosome"/>
</dbReference>
<keyword evidence="2" id="KW-0479">Metal-binding</keyword>
<comment type="similarity">
    <text evidence="1">Belongs to the DinB family.</text>
</comment>
<evidence type="ECO:0008006" key="5">
    <source>
        <dbReference type="Google" id="ProtNLM"/>
    </source>
</evidence>
<dbReference type="EMBL" id="CP095074">
    <property type="protein sequence ID" value="UOQ91643.1"/>
    <property type="molecule type" value="Genomic_DNA"/>
</dbReference>
<keyword evidence="4" id="KW-1185">Reference proteome</keyword>
<dbReference type="PANTHER" id="PTHR37302">
    <property type="entry name" value="SLR1116 PROTEIN"/>
    <property type="match status" value="1"/>
</dbReference>
<evidence type="ECO:0000313" key="3">
    <source>
        <dbReference type="EMBL" id="UOQ91643.1"/>
    </source>
</evidence>
<evidence type="ECO:0000256" key="1">
    <source>
        <dbReference type="ARBA" id="ARBA00008635"/>
    </source>
</evidence>
<sequence>MSLIISGSGAISGKSFAEICRSIDQWTDEAKVGSIEDMEELFANLAQEYRLFLQDKQGEEQITVEHPEFGTLTASYSDLIQHVVNHGTYHRGNITAMLRQLGYEGASTDYIFYLYETTQ</sequence>